<feature type="non-terminal residue" evidence="2">
    <location>
        <position position="1"/>
    </location>
</feature>
<dbReference type="EMBL" id="MKGL01000176">
    <property type="protein sequence ID" value="RNF04011.1"/>
    <property type="molecule type" value="Genomic_DNA"/>
</dbReference>
<dbReference type="RefSeq" id="XP_029237847.1">
    <property type="nucleotide sequence ID" value="XM_029382340.1"/>
</dbReference>
<comment type="caution">
    <text evidence="2">The sequence shown here is derived from an EMBL/GenBank/DDBJ whole genome shotgun (WGS) entry which is preliminary data.</text>
</comment>
<dbReference type="GeneID" id="40329394"/>
<gene>
    <name evidence="2" type="ORF">TraAM80_05461</name>
</gene>
<dbReference type="AlphaFoldDB" id="A0A422NEW3"/>
<dbReference type="Proteomes" id="UP000283634">
    <property type="component" value="Unassembled WGS sequence"/>
</dbReference>
<sequence>DVVRSEVAAREMRLAELDARIGDASAREEMLAQRLESLEVELEDVCEAKRIVESLMEGLTKEFETAVVNAEDAEDAMLRHVDRAEELLRLSEADAVSREAATIERIHRMTTSCVGVGCDDGLLQSYEGRIAAVVDLFTQLIGRKLELLLGSLAQCLWSVTSKPSGNVLQWSDVL</sequence>
<keyword evidence="3" id="KW-1185">Reference proteome</keyword>
<reference evidence="2 3" key="1">
    <citation type="journal article" date="2018" name="BMC Genomics">
        <title>Genomic comparison of Trypanosoma conorhini and Trypanosoma rangeli to Trypanosoma cruzi strains of high and low virulence.</title>
        <authorList>
            <person name="Bradwell K.R."/>
            <person name="Koparde V.N."/>
            <person name="Matveyev A.V."/>
            <person name="Serrano M.G."/>
            <person name="Alves J.M."/>
            <person name="Parikh H."/>
            <person name="Huang B."/>
            <person name="Lee V."/>
            <person name="Espinosa-Alvarez O."/>
            <person name="Ortiz P.A."/>
            <person name="Costa-Martins A.G."/>
            <person name="Teixeira M.M."/>
            <person name="Buck G.A."/>
        </authorList>
    </citation>
    <scope>NUCLEOTIDE SEQUENCE [LARGE SCALE GENOMIC DNA]</scope>
    <source>
        <strain evidence="2 3">AM80</strain>
    </source>
</reference>
<evidence type="ECO:0000313" key="3">
    <source>
        <dbReference type="Proteomes" id="UP000283634"/>
    </source>
</evidence>
<feature type="coiled-coil region" evidence="1">
    <location>
        <begin position="28"/>
        <end position="76"/>
    </location>
</feature>
<evidence type="ECO:0000256" key="1">
    <source>
        <dbReference type="SAM" id="Coils"/>
    </source>
</evidence>
<accession>A0A422NEW3</accession>
<dbReference type="OrthoDB" id="10629838at2759"/>
<name>A0A422NEW3_TRYRA</name>
<organism evidence="2 3">
    <name type="scientific">Trypanosoma rangeli</name>
    <dbReference type="NCBI Taxonomy" id="5698"/>
    <lineage>
        <taxon>Eukaryota</taxon>
        <taxon>Discoba</taxon>
        <taxon>Euglenozoa</taxon>
        <taxon>Kinetoplastea</taxon>
        <taxon>Metakinetoplastina</taxon>
        <taxon>Trypanosomatida</taxon>
        <taxon>Trypanosomatidae</taxon>
        <taxon>Trypanosoma</taxon>
        <taxon>Herpetosoma</taxon>
    </lineage>
</organism>
<evidence type="ECO:0000313" key="2">
    <source>
        <dbReference type="EMBL" id="RNF04011.1"/>
    </source>
</evidence>
<keyword evidence="1" id="KW-0175">Coiled coil</keyword>
<protein>
    <submittedName>
        <fullName evidence="2">Uncharacterized protein</fullName>
    </submittedName>
</protein>
<proteinExistence type="predicted"/>